<keyword evidence="3" id="KW-1185">Reference proteome</keyword>
<dbReference type="Proteomes" id="UP001497512">
    <property type="component" value="Chromosome 12"/>
</dbReference>
<gene>
    <name evidence="2" type="ORF">CSSPTR1EN2_LOCUS4502</name>
</gene>
<dbReference type="EMBL" id="OZ019904">
    <property type="protein sequence ID" value="CAK9198569.1"/>
    <property type="molecule type" value="Genomic_DNA"/>
</dbReference>
<accession>A0ABP0TNQ7</accession>
<protein>
    <submittedName>
        <fullName evidence="2">Uncharacterized protein</fullName>
    </submittedName>
</protein>
<organism evidence="2 3">
    <name type="scientific">Sphagnum troendelagicum</name>
    <dbReference type="NCBI Taxonomy" id="128251"/>
    <lineage>
        <taxon>Eukaryota</taxon>
        <taxon>Viridiplantae</taxon>
        <taxon>Streptophyta</taxon>
        <taxon>Embryophyta</taxon>
        <taxon>Bryophyta</taxon>
        <taxon>Sphagnophytina</taxon>
        <taxon>Sphagnopsida</taxon>
        <taxon>Sphagnales</taxon>
        <taxon>Sphagnaceae</taxon>
        <taxon>Sphagnum</taxon>
    </lineage>
</organism>
<sequence length="266" mass="29844">MGGNLQPLCHPREKEQRGPGSERAPSGIDGRLDIPREEEEHPNPGAHKTQVPSGSPPHPPKESHPRREERYVGPAIEPEAEWTPNAAWADLIHQVELELEEQILRFKFTISERPQLEWSWQEALSKGGMECTILVHIHTRAKGVSVQKRNHLHWKALEPTLNFDNEVAFAAPAHNLLMRSGEEDSTRQALRNKWASLRASPQAGRKKKRFSRLDMTILMNPETSSSDSAQGELLEDWQVGEFAAGATTKPSGSFNPPIVSNKLTYV</sequence>
<evidence type="ECO:0000256" key="1">
    <source>
        <dbReference type="SAM" id="MobiDB-lite"/>
    </source>
</evidence>
<feature type="compositionally biased region" description="Basic and acidic residues" evidence="1">
    <location>
        <begin position="59"/>
        <end position="70"/>
    </location>
</feature>
<evidence type="ECO:0000313" key="3">
    <source>
        <dbReference type="Proteomes" id="UP001497512"/>
    </source>
</evidence>
<reference evidence="2" key="1">
    <citation type="submission" date="2024-02" db="EMBL/GenBank/DDBJ databases">
        <authorList>
            <consortium name="ELIXIR-Norway"/>
            <consortium name="Elixir Norway"/>
        </authorList>
    </citation>
    <scope>NUCLEOTIDE SEQUENCE</scope>
</reference>
<name>A0ABP0TNQ7_9BRYO</name>
<evidence type="ECO:0000313" key="2">
    <source>
        <dbReference type="EMBL" id="CAK9198569.1"/>
    </source>
</evidence>
<feature type="compositionally biased region" description="Basic and acidic residues" evidence="1">
    <location>
        <begin position="30"/>
        <end position="42"/>
    </location>
</feature>
<feature type="region of interest" description="Disordered" evidence="1">
    <location>
        <begin position="1"/>
        <end position="70"/>
    </location>
</feature>
<proteinExistence type="predicted"/>